<dbReference type="EMBL" id="FNSD01000001">
    <property type="protein sequence ID" value="SEB37230.1"/>
    <property type="molecule type" value="Genomic_DNA"/>
</dbReference>
<organism evidence="1 2">
    <name type="scientific">Terriglobus roseus</name>
    <dbReference type="NCBI Taxonomy" id="392734"/>
    <lineage>
        <taxon>Bacteria</taxon>
        <taxon>Pseudomonadati</taxon>
        <taxon>Acidobacteriota</taxon>
        <taxon>Terriglobia</taxon>
        <taxon>Terriglobales</taxon>
        <taxon>Acidobacteriaceae</taxon>
        <taxon>Terriglobus</taxon>
    </lineage>
</organism>
<evidence type="ECO:0000313" key="2">
    <source>
        <dbReference type="Proteomes" id="UP000182409"/>
    </source>
</evidence>
<protein>
    <submittedName>
        <fullName evidence="1">Uncharacterized protein</fullName>
    </submittedName>
</protein>
<gene>
    <name evidence="1" type="ORF">SAMN05443244_0049</name>
</gene>
<accession>A0A1H4IT28</accession>
<evidence type="ECO:0000313" key="1">
    <source>
        <dbReference type="EMBL" id="SEB37230.1"/>
    </source>
</evidence>
<reference evidence="1 2" key="1">
    <citation type="submission" date="2016-10" db="EMBL/GenBank/DDBJ databases">
        <authorList>
            <person name="de Groot N.N."/>
        </authorList>
    </citation>
    <scope>NUCLEOTIDE SEQUENCE [LARGE SCALE GENOMIC DNA]</scope>
    <source>
        <strain evidence="1 2">AB35.6</strain>
    </source>
</reference>
<dbReference type="AlphaFoldDB" id="A0A1H4IT28"/>
<sequence>MQVPVLSHRLLRLPHNLPAHLRTAACCGAMMALPMTARAADNVGLVDSAMIASLQLRAQQASPREQVQMYADLADKISLLVTKEITEGEEEKAEITLHQFEACTAQLESGLQRDSKGLKKTEMLLHTTNRRLTDLVRSASGDMKPMVQNALKRLDQAQTALLSAVFAK</sequence>
<dbReference type="OrthoDB" id="120023at2"/>
<name>A0A1H4IT28_9BACT</name>
<dbReference type="RefSeq" id="WP_139285038.1">
    <property type="nucleotide sequence ID" value="NZ_FNSD01000001.1"/>
</dbReference>
<dbReference type="Proteomes" id="UP000182409">
    <property type="component" value="Unassembled WGS sequence"/>
</dbReference>
<proteinExistence type="predicted"/>